<dbReference type="Gene3D" id="3.40.309.10">
    <property type="entry name" value="Aldehyde Dehydrogenase, Chain A, domain 2"/>
    <property type="match status" value="1"/>
</dbReference>
<protein>
    <submittedName>
        <fullName evidence="3">2,5-dioxovalerate dehydrogenase</fullName>
    </submittedName>
</protein>
<dbReference type="SUPFAM" id="SSF53720">
    <property type="entry name" value="ALDH-like"/>
    <property type="match status" value="1"/>
</dbReference>
<gene>
    <name evidence="3" type="ORF">NX02_07120</name>
</gene>
<dbReference type="GO" id="GO:0016620">
    <property type="term" value="F:oxidoreductase activity, acting on the aldehyde or oxo group of donors, NAD or NADP as acceptor"/>
    <property type="evidence" value="ECO:0007669"/>
    <property type="project" value="InterPro"/>
</dbReference>
<dbReference type="InterPro" id="IPR016163">
    <property type="entry name" value="Ald_DH_C"/>
</dbReference>
<dbReference type="eggNOG" id="COG1012">
    <property type="taxonomic scope" value="Bacteria"/>
</dbReference>
<keyword evidence="4" id="KW-1185">Reference proteome</keyword>
<evidence type="ECO:0000256" key="1">
    <source>
        <dbReference type="ARBA" id="ARBA00023002"/>
    </source>
</evidence>
<dbReference type="Proteomes" id="UP000018851">
    <property type="component" value="Chromosome"/>
</dbReference>
<dbReference type="OrthoDB" id="9770537at2"/>
<dbReference type="InterPro" id="IPR050740">
    <property type="entry name" value="Aldehyde_DH_Superfamily"/>
</dbReference>
<dbReference type="PATRIC" id="fig|1123269.5.peg.1379"/>
<dbReference type="PANTHER" id="PTHR43353:SF3">
    <property type="entry name" value="ALDEHYDE DEHYDROGENASE-RELATED"/>
    <property type="match status" value="1"/>
</dbReference>
<dbReference type="Gene3D" id="3.40.605.10">
    <property type="entry name" value="Aldehyde Dehydrogenase, Chain A, domain 1"/>
    <property type="match status" value="1"/>
</dbReference>
<dbReference type="AlphaFoldDB" id="W0A7S0"/>
<accession>W0A7S0</accession>
<proteinExistence type="predicted"/>
<dbReference type="RefSeq" id="WP_025291420.1">
    <property type="nucleotide sequence ID" value="NZ_CP006644.1"/>
</dbReference>
<dbReference type="PANTHER" id="PTHR43353">
    <property type="entry name" value="SUCCINATE-SEMIALDEHYDE DEHYDROGENASE, MITOCHONDRIAL"/>
    <property type="match status" value="1"/>
</dbReference>
<dbReference type="STRING" id="1123269.NX02_07120"/>
<dbReference type="HOGENOM" id="CLU_027555_0_0_5"/>
<dbReference type="KEGG" id="ssan:NX02_07120"/>
<dbReference type="CDD" id="cd07129">
    <property type="entry name" value="ALDH_KGSADH"/>
    <property type="match status" value="1"/>
</dbReference>
<dbReference type="InterPro" id="IPR016161">
    <property type="entry name" value="Ald_DH/histidinol_DH"/>
</dbReference>
<name>W0A7S0_9SPHN</name>
<dbReference type="InterPro" id="IPR044151">
    <property type="entry name" value="ALDH_KGSADH"/>
</dbReference>
<dbReference type="InterPro" id="IPR016162">
    <property type="entry name" value="Ald_DH_N"/>
</dbReference>
<organism evidence="3 4">
    <name type="scientific">Sphingomonas sanxanigenens DSM 19645 = NX02</name>
    <dbReference type="NCBI Taxonomy" id="1123269"/>
    <lineage>
        <taxon>Bacteria</taxon>
        <taxon>Pseudomonadati</taxon>
        <taxon>Pseudomonadota</taxon>
        <taxon>Alphaproteobacteria</taxon>
        <taxon>Sphingomonadales</taxon>
        <taxon>Sphingomonadaceae</taxon>
        <taxon>Sphingomonas</taxon>
    </lineage>
</organism>
<feature type="domain" description="Aldehyde dehydrogenase" evidence="2">
    <location>
        <begin position="17"/>
        <end position="459"/>
    </location>
</feature>
<dbReference type="Pfam" id="PF00171">
    <property type="entry name" value="Aldedh"/>
    <property type="match status" value="1"/>
</dbReference>
<dbReference type="EMBL" id="CP006644">
    <property type="protein sequence ID" value="AHE53151.1"/>
    <property type="molecule type" value="Genomic_DNA"/>
</dbReference>
<evidence type="ECO:0000259" key="2">
    <source>
        <dbReference type="Pfam" id="PF00171"/>
    </source>
</evidence>
<keyword evidence="1" id="KW-0560">Oxidoreductase</keyword>
<dbReference type="InterPro" id="IPR015590">
    <property type="entry name" value="Aldehyde_DH_dom"/>
</dbReference>
<sequence>MIDGAMLIGAELRQAEARFGSVDPSTGAALTPDFSSAGADAVADAASLAAAAFPAYSSTDPESRAAFLERIAEGILAIGDDLIVRAMAESGLPRARLEGERGRTVGQLRMFAGVVRQGDFFDATIDPALPDRAPLPRPDLRRVNLAVGPVAVFGASNFPLAFSVAGGDTASALAAGCPVIVKGHPAHPGTGELVARAIRTAVDASGLPAGVFSYLPGETNELGGALVSDPRIKAVGFTGSRGGGLALMRIAASRAEPIPVYAEMSSINPVILFPAALEARGDALADAYIGSLTMGAGQFCTNPGLVLGIDSPALDAFVARAGAALGACRSTTMLTPGIHAAYEKGVDALATHDAVRTVARGQKGDGENQAIGALFETDGRSFIADAALGHEVFGSSSVVVRCQDLQELTAVVAALEGQLTATLLLDPADEADAKALIPVLADRVGRILANGWPTGVEVSPAMVHGGPFPATSDGRTTSVGTLAIYRFLRPVCFQNLPASLLPDAISDANPWGVARRIDGKREGSPR</sequence>
<reference evidence="3 4" key="1">
    <citation type="submission" date="2013-07" db="EMBL/GenBank/DDBJ databases">
        <title>Completed genome of Sphingomonas sanxanigenens NX02.</title>
        <authorList>
            <person name="Ma T."/>
            <person name="Huang H."/>
            <person name="Wu M."/>
            <person name="Li X."/>
            <person name="Li G."/>
        </authorList>
    </citation>
    <scope>NUCLEOTIDE SEQUENCE [LARGE SCALE GENOMIC DNA]</scope>
    <source>
        <strain evidence="3 4">NX02</strain>
    </source>
</reference>
<evidence type="ECO:0000313" key="3">
    <source>
        <dbReference type="EMBL" id="AHE53151.1"/>
    </source>
</evidence>
<evidence type="ECO:0000313" key="4">
    <source>
        <dbReference type="Proteomes" id="UP000018851"/>
    </source>
</evidence>